<proteinExistence type="predicted"/>
<sequence length="82" mass="9233">MKQSQAQQILEALKRGESITALDALNWFGCFRLAARVHDLRQAGHHIKSGIRVGSGKPVMTYYMHIMLRTPQVQSEVQNVQG</sequence>
<accession>A0A0F9TP47</accession>
<feature type="domain" description="Winged helix-turn-helix" evidence="1">
    <location>
        <begin position="4"/>
        <end position="58"/>
    </location>
</feature>
<dbReference type="EMBL" id="LAZR01000220">
    <property type="protein sequence ID" value="KKN81099.1"/>
    <property type="molecule type" value="Genomic_DNA"/>
</dbReference>
<comment type="caution">
    <text evidence="2">The sequence shown here is derived from an EMBL/GenBank/DDBJ whole genome shotgun (WGS) entry which is preliminary data.</text>
</comment>
<reference evidence="2" key="1">
    <citation type="journal article" date="2015" name="Nature">
        <title>Complex archaea that bridge the gap between prokaryotes and eukaryotes.</title>
        <authorList>
            <person name="Spang A."/>
            <person name="Saw J.H."/>
            <person name="Jorgensen S.L."/>
            <person name="Zaremba-Niedzwiedzka K."/>
            <person name="Martijn J."/>
            <person name="Lind A.E."/>
            <person name="van Eijk R."/>
            <person name="Schleper C."/>
            <person name="Guy L."/>
            <person name="Ettema T.J."/>
        </authorList>
    </citation>
    <scope>NUCLEOTIDE SEQUENCE</scope>
</reference>
<gene>
    <name evidence="2" type="ORF">LCGC14_0323180</name>
</gene>
<protein>
    <recommendedName>
        <fullName evidence="1">Winged helix-turn-helix domain-containing protein</fullName>
    </recommendedName>
</protein>
<name>A0A0F9TP47_9ZZZZ</name>
<organism evidence="2">
    <name type="scientific">marine sediment metagenome</name>
    <dbReference type="NCBI Taxonomy" id="412755"/>
    <lineage>
        <taxon>unclassified sequences</taxon>
        <taxon>metagenomes</taxon>
        <taxon>ecological metagenomes</taxon>
    </lineage>
</organism>
<dbReference type="Pfam" id="PF14090">
    <property type="entry name" value="HTH_39"/>
    <property type="match status" value="1"/>
</dbReference>
<dbReference type="InterPro" id="IPR055245">
    <property type="entry name" value="HTH_proteobacteria"/>
</dbReference>
<dbReference type="AlphaFoldDB" id="A0A0F9TP47"/>
<evidence type="ECO:0000259" key="1">
    <source>
        <dbReference type="Pfam" id="PF14090"/>
    </source>
</evidence>
<evidence type="ECO:0000313" key="2">
    <source>
        <dbReference type="EMBL" id="KKN81099.1"/>
    </source>
</evidence>